<accession>A0A2G9CFY4</accession>
<dbReference type="RefSeq" id="WP_099860164.1">
    <property type="nucleotide sequence ID" value="NZ_PEOG01000009.1"/>
</dbReference>
<feature type="domain" description="Ice-binding protein C-terminal" evidence="2">
    <location>
        <begin position="162"/>
        <end position="180"/>
    </location>
</feature>
<dbReference type="Pfam" id="PF07589">
    <property type="entry name" value="PEP-CTERM"/>
    <property type="match status" value="1"/>
</dbReference>
<dbReference type="AlphaFoldDB" id="A0A2G9CFY4"/>
<gene>
    <name evidence="3" type="ORF">CS062_03905</name>
</gene>
<evidence type="ECO:0000313" key="4">
    <source>
        <dbReference type="Proteomes" id="UP000231501"/>
    </source>
</evidence>
<feature type="chain" id="PRO_5013816022" description="Ice-binding protein C-terminal domain-containing protein" evidence="1">
    <location>
        <begin position="20"/>
        <end position="201"/>
    </location>
</feature>
<evidence type="ECO:0000313" key="3">
    <source>
        <dbReference type="EMBL" id="PIM54534.1"/>
    </source>
</evidence>
<feature type="signal peptide" evidence="1">
    <location>
        <begin position="1"/>
        <end position="19"/>
    </location>
</feature>
<dbReference type="EMBL" id="PEOG01000009">
    <property type="protein sequence ID" value="PIM54534.1"/>
    <property type="molecule type" value="Genomic_DNA"/>
</dbReference>
<keyword evidence="1" id="KW-0732">Signal</keyword>
<proteinExistence type="predicted"/>
<dbReference type="InterPro" id="IPR013424">
    <property type="entry name" value="Ice-binding_C"/>
</dbReference>
<dbReference type="Proteomes" id="UP000231501">
    <property type="component" value="Unassembled WGS sequence"/>
</dbReference>
<evidence type="ECO:0000256" key="1">
    <source>
        <dbReference type="SAM" id="SignalP"/>
    </source>
</evidence>
<organism evidence="3 4">
    <name type="scientific">Roseateles chitinivorans</name>
    <dbReference type="NCBI Taxonomy" id="2917965"/>
    <lineage>
        <taxon>Bacteria</taxon>
        <taxon>Pseudomonadati</taxon>
        <taxon>Pseudomonadota</taxon>
        <taxon>Betaproteobacteria</taxon>
        <taxon>Burkholderiales</taxon>
        <taxon>Sphaerotilaceae</taxon>
        <taxon>Roseateles</taxon>
    </lineage>
</organism>
<sequence>MKSALIGLLLAALLQTPFAQRVTGDVSFDQATKLYTYTYQVDFRGFPETGTLIFGLYYHRYLQQTPVAHTEPDDWNMTLGYGGWFSANLHGQSLQWMPNDLQAPRHPTEPTTFSFTTPRAPGTDQVPNFYVYTGLVPNNYPNIVGHVVGPDLFWTPPLPPIPVPEPSSALFLLLGVGALAARAAKGGAVWNRTGCSRTEVI</sequence>
<comment type="caution">
    <text evidence="3">The sequence shown here is derived from an EMBL/GenBank/DDBJ whole genome shotgun (WGS) entry which is preliminary data.</text>
</comment>
<protein>
    <recommendedName>
        <fullName evidence="2">Ice-binding protein C-terminal domain-containing protein</fullName>
    </recommendedName>
</protein>
<dbReference type="OrthoDB" id="9944929at2"/>
<keyword evidence="4" id="KW-1185">Reference proteome</keyword>
<reference evidence="3 4" key="1">
    <citation type="submission" date="2017-11" db="EMBL/GenBank/DDBJ databases">
        <title>Draft genome sequence of Mitsuaria sp. HWN-4.</title>
        <authorList>
            <person name="Gundlapally S.R."/>
        </authorList>
    </citation>
    <scope>NUCLEOTIDE SEQUENCE [LARGE SCALE GENOMIC DNA]</scope>
    <source>
        <strain evidence="3 4">HWN-4</strain>
    </source>
</reference>
<evidence type="ECO:0000259" key="2">
    <source>
        <dbReference type="Pfam" id="PF07589"/>
    </source>
</evidence>
<name>A0A2G9CFY4_9BURK</name>